<evidence type="ECO:0000256" key="1">
    <source>
        <dbReference type="ARBA" id="ARBA00007452"/>
    </source>
</evidence>
<evidence type="ECO:0000256" key="6">
    <source>
        <dbReference type="ARBA" id="ARBA00033409"/>
    </source>
</evidence>
<dbReference type="AlphaFoldDB" id="A0A1K2HT94"/>
<evidence type="ECO:0000256" key="5">
    <source>
        <dbReference type="ARBA" id="ARBA00023204"/>
    </source>
</evidence>
<dbReference type="HAMAP" id="MF_00201">
    <property type="entry name" value="RecO"/>
    <property type="match status" value="1"/>
</dbReference>
<name>A0A1K2HT94_9HYPH</name>
<dbReference type="RefSeq" id="WP_072338759.1">
    <property type="nucleotide sequence ID" value="NZ_FPKU01000001.1"/>
</dbReference>
<evidence type="ECO:0000256" key="4">
    <source>
        <dbReference type="ARBA" id="ARBA00023172"/>
    </source>
</evidence>
<dbReference type="InterPro" id="IPR022572">
    <property type="entry name" value="DNA_rep/recomb_RecO_N"/>
</dbReference>
<dbReference type="SUPFAM" id="SSF50249">
    <property type="entry name" value="Nucleic acid-binding proteins"/>
    <property type="match status" value="1"/>
</dbReference>
<dbReference type="Gene3D" id="2.40.50.140">
    <property type="entry name" value="Nucleic acid-binding proteins"/>
    <property type="match status" value="1"/>
</dbReference>
<evidence type="ECO:0000256" key="2">
    <source>
        <dbReference type="ARBA" id="ARBA00021310"/>
    </source>
</evidence>
<proteinExistence type="inferred from homology"/>
<dbReference type="GO" id="GO:0043590">
    <property type="term" value="C:bacterial nucleoid"/>
    <property type="evidence" value="ECO:0007669"/>
    <property type="project" value="TreeGrafter"/>
</dbReference>
<reference evidence="9 10" key="1">
    <citation type="submission" date="2016-11" db="EMBL/GenBank/DDBJ databases">
        <authorList>
            <person name="Jaros S."/>
            <person name="Januszkiewicz K."/>
            <person name="Wedrychowicz H."/>
        </authorList>
    </citation>
    <scope>NUCLEOTIDE SEQUENCE [LARGE SCALE GENOMIC DNA]</scope>
    <source>
        <strain evidence="9 10">ATCC 23634</strain>
    </source>
</reference>
<dbReference type="EMBL" id="FPKU01000001">
    <property type="protein sequence ID" value="SFZ81315.1"/>
    <property type="molecule type" value="Genomic_DNA"/>
</dbReference>
<dbReference type="Pfam" id="PF11967">
    <property type="entry name" value="RecO_N"/>
    <property type="match status" value="1"/>
</dbReference>
<evidence type="ECO:0000313" key="10">
    <source>
        <dbReference type="Proteomes" id="UP000183447"/>
    </source>
</evidence>
<dbReference type="Pfam" id="PF02565">
    <property type="entry name" value="RecO_C"/>
    <property type="match status" value="1"/>
</dbReference>
<organism evidence="9 10">
    <name type="scientific">Devosia enhydra</name>
    <dbReference type="NCBI Taxonomy" id="665118"/>
    <lineage>
        <taxon>Bacteria</taxon>
        <taxon>Pseudomonadati</taxon>
        <taxon>Pseudomonadota</taxon>
        <taxon>Alphaproteobacteria</taxon>
        <taxon>Hyphomicrobiales</taxon>
        <taxon>Devosiaceae</taxon>
        <taxon>Devosia</taxon>
    </lineage>
</organism>
<dbReference type="NCBIfam" id="TIGR00613">
    <property type="entry name" value="reco"/>
    <property type="match status" value="1"/>
</dbReference>
<gene>
    <name evidence="7" type="primary">recO</name>
    <name evidence="9" type="ORF">SAMN02983003_0432</name>
</gene>
<dbReference type="GO" id="GO:0006310">
    <property type="term" value="P:DNA recombination"/>
    <property type="evidence" value="ECO:0007669"/>
    <property type="project" value="UniProtKB-UniRule"/>
</dbReference>
<sequence length="252" mass="27397">MEWTADGLIIGVRRHGESSVILEAMVAGRGRHLGLVRGGRSRKLAAALQPGNTVQLVWRARIEDHLGTYSVELLDARAATLIVDRLRLYTAQLLCEHLRLLPERDPHDRLLARSVDILEDERSAATLGPALARYELNLLDELGFGLDLETCAATGTTNDLTHVSPRSGRAVCREAAAPYLDRLFPLPPFLVSDAKVEPGDIAAAFALTGYFLDRHVWSARPVDPPPTRDLLIGMLCADAAPPGLPSPAIVPQ</sequence>
<comment type="function">
    <text evidence="7">Involved in DNA repair and RecF pathway recombination.</text>
</comment>
<dbReference type="Proteomes" id="UP000183447">
    <property type="component" value="Unassembled WGS sequence"/>
</dbReference>
<keyword evidence="3 7" id="KW-0227">DNA damage</keyword>
<comment type="similarity">
    <text evidence="1 7">Belongs to the RecO family.</text>
</comment>
<evidence type="ECO:0000256" key="3">
    <source>
        <dbReference type="ARBA" id="ARBA00022763"/>
    </source>
</evidence>
<dbReference type="OrthoDB" id="9804792at2"/>
<dbReference type="InterPro" id="IPR003717">
    <property type="entry name" value="RecO"/>
</dbReference>
<feature type="domain" description="DNA replication/recombination mediator RecO N-terminal" evidence="8">
    <location>
        <begin position="1"/>
        <end position="75"/>
    </location>
</feature>
<evidence type="ECO:0000259" key="8">
    <source>
        <dbReference type="Pfam" id="PF11967"/>
    </source>
</evidence>
<dbReference type="PANTHER" id="PTHR33991:SF1">
    <property type="entry name" value="DNA REPAIR PROTEIN RECO"/>
    <property type="match status" value="1"/>
</dbReference>
<dbReference type="STRING" id="665118.SAMN02983003_0432"/>
<dbReference type="InterPro" id="IPR037278">
    <property type="entry name" value="ARFGAP/RecO"/>
</dbReference>
<accession>A0A1K2HT94</accession>
<keyword evidence="4 7" id="KW-0233">DNA recombination</keyword>
<dbReference type="InterPro" id="IPR042242">
    <property type="entry name" value="RecO_C"/>
</dbReference>
<keyword evidence="10" id="KW-1185">Reference proteome</keyword>
<dbReference type="Gene3D" id="1.20.1440.120">
    <property type="entry name" value="Recombination protein O, C-terminal domain"/>
    <property type="match status" value="1"/>
</dbReference>
<dbReference type="PANTHER" id="PTHR33991">
    <property type="entry name" value="DNA REPAIR PROTEIN RECO"/>
    <property type="match status" value="1"/>
</dbReference>
<protein>
    <recommendedName>
        <fullName evidence="2 7">DNA repair protein RecO</fullName>
    </recommendedName>
    <alternativeName>
        <fullName evidence="6 7">Recombination protein O</fullName>
    </alternativeName>
</protein>
<keyword evidence="5 7" id="KW-0234">DNA repair</keyword>
<dbReference type="GO" id="GO:0006302">
    <property type="term" value="P:double-strand break repair"/>
    <property type="evidence" value="ECO:0007669"/>
    <property type="project" value="TreeGrafter"/>
</dbReference>
<dbReference type="InterPro" id="IPR012340">
    <property type="entry name" value="NA-bd_OB-fold"/>
</dbReference>
<evidence type="ECO:0000256" key="7">
    <source>
        <dbReference type="HAMAP-Rule" id="MF_00201"/>
    </source>
</evidence>
<dbReference type="SUPFAM" id="SSF57863">
    <property type="entry name" value="ArfGap/RecO-like zinc finger"/>
    <property type="match status" value="1"/>
</dbReference>
<evidence type="ECO:0000313" key="9">
    <source>
        <dbReference type="EMBL" id="SFZ81315.1"/>
    </source>
</evidence>